<dbReference type="SMART" id="SM01152">
    <property type="entry name" value="DUF167"/>
    <property type="match status" value="1"/>
</dbReference>
<reference evidence="2" key="1">
    <citation type="journal article" date="2014" name="Front. Microbiol.">
        <title>High frequency of phylogenetically diverse reductive dehalogenase-homologous genes in deep subseafloor sedimentary metagenomes.</title>
        <authorList>
            <person name="Kawai M."/>
            <person name="Futagami T."/>
            <person name="Toyoda A."/>
            <person name="Takaki Y."/>
            <person name="Nishi S."/>
            <person name="Hori S."/>
            <person name="Arai W."/>
            <person name="Tsubouchi T."/>
            <person name="Morono Y."/>
            <person name="Uchiyama I."/>
            <person name="Ito T."/>
            <person name="Fujiyama A."/>
            <person name="Inagaki F."/>
            <person name="Takami H."/>
        </authorList>
    </citation>
    <scope>NUCLEOTIDE SEQUENCE</scope>
    <source>
        <strain evidence="2">Expedition CK06-06</strain>
    </source>
</reference>
<accession>X0Y732</accession>
<dbReference type="AlphaFoldDB" id="X0Y732"/>
<dbReference type="SUPFAM" id="SSF69786">
    <property type="entry name" value="YggU-like"/>
    <property type="match status" value="1"/>
</dbReference>
<dbReference type="PANTHER" id="PTHR13420">
    <property type="entry name" value="UPF0235 PROTEIN C15ORF40"/>
    <property type="match status" value="1"/>
</dbReference>
<dbReference type="InterPro" id="IPR036591">
    <property type="entry name" value="YggU-like_sf"/>
</dbReference>
<sequence>MKGVDRLSVRDTASGAILAVKVVPGASRERIAGVLGDCLKITTPAAPEKGKANQAVAALLARALGVDKRDVELVTGQASPR</sequence>
<organism evidence="2">
    <name type="scientific">marine sediment metagenome</name>
    <dbReference type="NCBI Taxonomy" id="412755"/>
    <lineage>
        <taxon>unclassified sequences</taxon>
        <taxon>metagenomes</taxon>
        <taxon>ecological metagenomes</taxon>
    </lineage>
</organism>
<name>X0Y732_9ZZZZ</name>
<dbReference type="GO" id="GO:0005737">
    <property type="term" value="C:cytoplasm"/>
    <property type="evidence" value="ECO:0007669"/>
    <property type="project" value="TreeGrafter"/>
</dbReference>
<dbReference type="PANTHER" id="PTHR13420:SF7">
    <property type="entry name" value="UPF0235 PROTEIN C15ORF40"/>
    <property type="match status" value="1"/>
</dbReference>
<evidence type="ECO:0000313" key="2">
    <source>
        <dbReference type="EMBL" id="GAG43107.1"/>
    </source>
</evidence>
<proteinExistence type="inferred from homology"/>
<evidence type="ECO:0000256" key="1">
    <source>
        <dbReference type="ARBA" id="ARBA00010364"/>
    </source>
</evidence>
<gene>
    <name evidence="2" type="ORF">S01H1_83147</name>
</gene>
<dbReference type="Pfam" id="PF02594">
    <property type="entry name" value="DUF167"/>
    <property type="match status" value="1"/>
</dbReference>
<dbReference type="InterPro" id="IPR003746">
    <property type="entry name" value="DUF167"/>
</dbReference>
<feature type="non-terminal residue" evidence="2">
    <location>
        <position position="81"/>
    </location>
</feature>
<dbReference type="Gene3D" id="3.30.1200.10">
    <property type="entry name" value="YggU-like"/>
    <property type="match status" value="1"/>
</dbReference>
<dbReference type="NCBIfam" id="TIGR00251">
    <property type="entry name" value="DUF167 family protein"/>
    <property type="match status" value="1"/>
</dbReference>
<dbReference type="EMBL" id="BARS01056471">
    <property type="protein sequence ID" value="GAG43107.1"/>
    <property type="molecule type" value="Genomic_DNA"/>
</dbReference>
<comment type="caution">
    <text evidence="2">The sequence shown here is derived from an EMBL/GenBank/DDBJ whole genome shotgun (WGS) entry which is preliminary data.</text>
</comment>
<protein>
    <submittedName>
        <fullName evidence="2">Uncharacterized protein</fullName>
    </submittedName>
</protein>
<comment type="similarity">
    <text evidence="1">Belongs to the UPF0235 family.</text>
</comment>